<dbReference type="Proteomes" id="UP000252139">
    <property type="component" value="Unassembled WGS sequence"/>
</dbReference>
<dbReference type="STRING" id="86630.A0A367JE20"/>
<keyword evidence="3" id="KW-1185">Reference proteome</keyword>
<organism evidence="2 3">
    <name type="scientific">Rhizopus azygosporus</name>
    <name type="common">Rhizopus microsporus var. azygosporus</name>
    <dbReference type="NCBI Taxonomy" id="86630"/>
    <lineage>
        <taxon>Eukaryota</taxon>
        <taxon>Fungi</taxon>
        <taxon>Fungi incertae sedis</taxon>
        <taxon>Mucoromycota</taxon>
        <taxon>Mucoromycotina</taxon>
        <taxon>Mucoromycetes</taxon>
        <taxon>Mucorales</taxon>
        <taxon>Mucorineae</taxon>
        <taxon>Rhizopodaceae</taxon>
        <taxon>Rhizopus</taxon>
    </lineage>
</organism>
<sequence>MLPIIIQTSSMETCPIPFYVPEKKDQEYKRCSMTPSLYSAEESEEESIATDDGSKEDDFIGFSVLKAGVLQTTDQPAQSACKIIVYNPQLNQDVWEPLSSSSSSSSQYTPVSFPDYIKPMEPLSPQPSSRLLNAFQKLYQTPFRQPAVAPLDSVKPVTTRSVSLTERIKNKFQSKKKPSVTRSGSFSSVVPKRWPKKEASLEIKWSISSHRMYKKQTVEKNRQTPVESNTKKKTVRFTKLVSIQETFSKVDYDRGSDPDAVCMKLTPLMAQIIKEELNAYKMHEMQVHEQSKAHTHFFI</sequence>
<accession>A0A367JE20</accession>
<dbReference type="EMBL" id="PJQL01001512">
    <property type="protein sequence ID" value="RCH88202.1"/>
    <property type="molecule type" value="Genomic_DNA"/>
</dbReference>
<dbReference type="OrthoDB" id="5563016at2759"/>
<reference evidence="2 3" key="1">
    <citation type="journal article" date="2018" name="G3 (Bethesda)">
        <title>Phylogenetic and Phylogenomic Definition of Rhizopus Species.</title>
        <authorList>
            <person name="Gryganskyi A.P."/>
            <person name="Golan J."/>
            <person name="Dolatabadi S."/>
            <person name="Mondo S."/>
            <person name="Robb S."/>
            <person name="Idnurm A."/>
            <person name="Muszewska A."/>
            <person name="Steczkiewicz K."/>
            <person name="Masonjones S."/>
            <person name="Liao H.L."/>
            <person name="Gajdeczka M.T."/>
            <person name="Anike F."/>
            <person name="Vuek A."/>
            <person name="Anishchenko I.M."/>
            <person name="Voigt K."/>
            <person name="de Hoog G.S."/>
            <person name="Smith M.E."/>
            <person name="Heitman J."/>
            <person name="Vilgalys R."/>
            <person name="Stajich J.E."/>
        </authorList>
    </citation>
    <scope>NUCLEOTIDE SEQUENCE [LARGE SCALE GENOMIC DNA]</scope>
    <source>
        <strain evidence="2 3">CBS 357.93</strain>
    </source>
</reference>
<comment type="caution">
    <text evidence="2">The sequence shown here is derived from an EMBL/GenBank/DDBJ whole genome shotgun (WGS) entry which is preliminary data.</text>
</comment>
<dbReference type="GO" id="GO:0030036">
    <property type="term" value="P:actin cytoskeleton organization"/>
    <property type="evidence" value="ECO:0007669"/>
    <property type="project" value="TreeGrafter"/>
</dbReference>
<feature type="region of interest" description="Disordered" evidence="1">
    <location>
        <begin position="35"/>
        <end position="54"/>
    </location>
</feature>
<dbReference type="PANTHER" id="PTHR12751">
    <property type="entry name" value="PHOSPHATASE AND ACTIN REGULATOR PHACTR"/>
    <property type="match status" value="1"/>
</dbReference>
<dbReference type="PANTHER" id="PTHR12751:SF18">
    <property type="entry name" value="PHOSPHATASE AND ACTIN REGULATOR 1"/>
    <property type="match status" value="1"/>
</dbReference>
<evidence type="ECO:0000313" key="2">
    <source>
        <dbReference type="EMBL" id="RCH88202.1"/>
    </source>
</evidence>
<proteinExistence type="predicted"/>
<name>A0A367JE20_RHIAZ</name>
<protein>
    <submittedName>
        <fullName evidence="2">Bud neck involved protein</fullName>
    </submittedName>
</protein>
<evidence type="ECO:0000256" key="1">
    <source>
        <dbReference type="SAM" id="MobiDB-lite"/>
    </source>
</evidence>
<evidence type="ECO:0000313" key="3">
    <source>
        <dbReference type="Proteomes" id="UP000252139"/>
    </source>
</evidence>
<dbReference type="AlphaFoldDB" id="A0A367JE20"/>
<dbReference type="GO" id="GO:0003779">
    <property type="term" value="F:actin binding"/>
    <property type="evidence" value="ECO:0007669"/>
    <property type="project" value="TreeGrafter"/>
</dbReference>
<gene>
    <name evidence="2" type="primary">BNI4_4</name>
    <name evidence="2" type="ORF">CU097_010988</name>
</gene>